<name>A0AAV7NKQ2_PLEWA</name>
<dbReference type="AlphaFoldDB" id="A0AAV7NKQ2"/>
<gene>
    <name evidence="1" type="ORF">NDU88_004330</name>
</gene>
<organism evidence="1 2">
    <name type="scientific">Pleurodeles waltl</name>
    <name type="common">Iberian ribbed newt</name>
    <dbReference type="NCBI Taxonomy" id="8319"/>
    <lineage>
        <taxon>Eukaryota</taxon>
        <taxon>Metazoa</taxon>
        <taxon>Chordata</taxon>
        <taxon>Craniata</taxon>
        <taxon>Vertebrata</taxon>
        <taxon>Euteleostomi</taxon>
        <taxon>Amphibia</taxon>
        <taxon>Batrachia</taxon>
        <taxon>Caudata</taxon>
        <taxon>Salamandroidea</taxon>
        <taxon>Salamandridae</taxon>
        <taxon>Pleurodelinae</taxon>
        <taxon>Pleurodeles</taxon>
    </lineage>
</organism>
<protein>
    <submittedName>
        <fullName evidence="1">Uncharacterized protein</fullName>
    </submittedName>
</protein>
<dbReference type="Proteomes" id="UP001066276">
    <property type="component" value="Chromosome 8"/>
</dbReference>
<sequence length="66" mass="7183">MVAALDGLNGEPGSAGEKYWLRAVDMAEEALWPITLGWLRTHRILVYGAVSVTLECQIAAAGKWLL</sequence>
<proteinExistence type="predicted"/>
<evidence type="ECO:0000313" key="2">
    <source>
        <dbReference type="Proteomes" id="UP001066276"/>
    </source>
</evidence>
<reference evidence="1" key="1">
    <citation type="journal article" date="2022" name="bioRxiv">
        <title>Sequencing and chromosome-scale assembly of the giantPleurodeles waltlgenome.</title>
        <authorList>
            <person name="Brown T."/>
            <person name="Elewa A."/>
            <person name="Iarovenko S."/>
            <person name="Subramanian E."/>
            <person name="Araus A.J."/>
            <person name="Petzold A."/>
            <person name="Susuki M."/>
            <person name="Suzuki K.-i.T."/>
            <person name="Hayashi T."/>
            <person name="Toyoda A."/>
            <person name="Oliveira C."/>
            <person name="Osipova E."/>
            <person name="Leigh N.D."/>
            <person name="Simon A."/>
            <person name="Yun M.H."/>
        </authorList>
    </citation>
    <scope>NUCLEOTIDE SEQUENCE</scope>
    <source>
        <strain evidence="1">20211129_DDA</strain>
        <tissue evidence="1">Liver</tissue>
    </source>
</reference>
<accession>A0AAV7NKQ2</accession>
<evidence type="ECO:0000313" key="1">
    <source>
        <dbReference type="EMBL" id="KAJ1116111.1"/>
    </source>
</evidence>
<comment type="caution">
    <text evidence="1">The sequence shown here is derived from an EMBL/GenBank/DDBJ whole genome shotgun (WGS) entry which is preliminary data.</text>
</comment>
<dbReference type="EMBL" id="JANPWB010000012">
    <property type="protein sequence ID" value="KAJ1116111.1"/>
    <property type="molecule type" value="Genomic_DNA"/>
</dbReference>
<keyword evidence="2" id="KW-1185">Reference proteome</keyword>